<dbReference type="InterPro" id="IPR033412">
    <property type="entry name" value="PFOR_II"/>
</dbReference>
<dbReference type="InterPro" id="IPR029061">
    <property type="entry name" value="THDP-binding"/>
</dbReference>
<sequence>MKGRTVMERKFMKGNEAIAEAAVRAGCRFYAGYPITPQSEVPEYLSRALPKAGGIFVQGESEVASINMVYGAAAGGTLAMTSTSGPGISLMAEGISSLAAARVPSVIVDIMRAGPGTGVMKPAQSDYFQINRASGHGGYQTINYAPATIQEAVDLVTKAFDVTQKYRMPVFVFADSLVGGLMEAVTLPEAKEPPRTPEWAVVGKGYHGGRPNIVLNASFVEEQQMKKALEWAEIYEGWKKDEVMVEEYMTEDAEFILTAYGSCGRICHTCVDELREAGYRAGLIRPITTNPFPSDAYRKIADKARFILDVEMAIPALMAQDVELAVGGRLPVYTCLTTGGVIVDADDVAERAIRLVKGE</sequence>
<gene>
    <name evidence="4" type="ORF">CLOBOL_06247</name>
</gene>
<dbReference type="Pfam" id="PF17147">
    <property type="entry name" value="PFOR_II"/>
    <property type="match status" value="1"/>
</dbReference>
<dbReference type="SUPFAM" id="SSF52922">
    <property type="entry name" value="TK C-terminal domain-like"/>
    <property type="match status" value="1"/>
</dbReference>
<dbReference type="HOGENOM" id="CLU_017038_0_0_9"/>
<dbReference type="Pfam" id="PF01855">
    <property type="entry name" value="POR_N"/>
    <property type="match status" value="1"/>
</dbReference>
<dbReference type="CDD" id="cd07034">
    <property type="entry name" value="TPP_PYR_PFOR_IOR-alpha_like"/>
    <property type="match status" value="1"/>
</dbReference>
<feature type="domain" description="Pyruvate flavodoxin/ferredoxin oxidoreductase pyrimidine binding" evidence="2">
    <location>
        <begin position="20"/>
        <end position="191"/>
    </location>
</feature>
<dbReference type="PANTHER" id="PTHR43088">
    <property type="entry name" value="SUBUNIT OF PYRUVATE:FLAVODOXIN OXIDOREDUCTASE-RELATED"/>
    <property type="match status" value="1"/>
</dbReference>
<dbReference type="Gene3D" id="3.40.50.920">
    <property type="match status" value="1"/>
</dbReference>
<dbReference type="GO" id="GO:0016491">
    <property type="term" value="F:oxidoreductase activity"/>
    <property type="evidence" value="ECO:0007669"/>
    <property type="project" value="UniProtKB-KW"/>
</dbReference>
<evidence type="ECO:0000259" key="2">
    <source>
        <dbReference type="Pfam" id="PF01855"/>
    </source>
</evidence>
<evidence type="ECO:0000313" key="5">
    <source>
        <dbReference type="Proteomes" id="UP000005396"/>
    </source>
</evidence>
<accession>A8S221</accession>
<reference evidence="4 5" key="1">
    <citation type="submission" date="2007-08" db="EMBL/GenBank/DDBJ databases">
        <authorList>
            <person name="Fulton L."/>
            <person name="Clifton S."/>
            <person name="Fulton B."/>
            <person name="Xu J."/>
            <person name="Minx P."/>
            <person name="Pepin K.H."/>
            <person name="Johnson M."/>
            <person name="Thiruvilangam P."/>
            <person name="Bhonagiri V."/>
            <person name="Nash W.E."/>
            <person name="Mardis E.R."/>
            <person name="Wilson R.K."/>
        </authorList>
    </citation>
    <scope>NUCLEOTIDE SEQUENCE [LARGE SCALE GENOMIC DNA]</scope>
    <source>
        <strain evidence="5">ATCC BAA-613 / DSM 15670 / CCUG 46953 / JCM 12243 / WAL 16351</strain>
    </source>
</reference>
<dbReference type="NCBIfam" id="NF005507">
    <property type="entry name" value="PRK07119.1"/>
    <property type="match status" value="1"/>
</dbReference>
<dbReference type="eggNOG" id="COG0674">
    <property type="taxonomic scope" value="Bacteria"/>
</dbReference>
<dbReference type="InterPro" id="IPR002880">
    <property type="entry name" value="Pyrv_Fd/Flavodoxin_OxRdtase_N"/>
</dbReference>
<dbReference type="Gene3D" id="3.40.50.970">
    <property type="match status" value="1"/>
</dbReference>
<keyword evidence="1" id="KW-0560">Oxidoreductase</keyword>
<dbReference type="AlphaFoldDB" id="A8S221"/>
<protein>
    <recommendedName>
        <fullName evidence="6">3-methyl-2-oxobutanoate dehydrogenase subunit VorB</fullName>
    </recommendedName>
</protein>
<dbReference type="PANTHER" id="PTHR43088:SF1">
    <property type="entry name" value="SUBUNIT OF PYRUVATE:FLAVODOXIN OXIDOREDUCTASE"/>
    <property type="match status" value="1"/>
</dbReference>
<evidence type="ECO:0008006" key="6">
    <source>
        <dbReference type="Google" id="ProtNLM"/>
    </source>
</evidence>
<evidence type="ECO:0000256" key="1">
    <source>
        <dbReference type="ARBA" id="ARBA00023002"/>
    </source>
</evidence>
<dbReference type="InterPro" id="IPR052368">
    <property type="entry name" value="2-oxoacid_oxidoreductase"/>
</dbReference>
<dbReference type="PaxDb" id="411902-CLOBOL_06247"/>
<comment type="caution">
    <text evidence="4">The sequence shown here is derived from an EMBL/GenBank/DDBJ whole genome shotgun (WGS) entry which is preliminary data.</text>
</comment>
<name>A8S221_ENTBW</name>
<dbReference type="EMBL" id="ABCC02000047">
    <property type="protein sequence ID" value="EDP13682.1"/>
    <property type="molecule type" value="Genomic_DNA"/>
</dbReference>
<dbReference type="Proteomes" id="UP000005396">
    <property type="component" value="Unassembled WGS sequence"/>
</dbReference>
<evidence type="ECO:0000313" key="4">
    <source>
        <dbReference type="EMBL" id="EDP13682.1"/>
    </source>
</evidence>
<reference evidence="4 5" key="2">
    <citation type="submission" date="2007-09" db="EMBL/GenBank/DDBJ databases">
        <title>Draft genome sequence of Clostridium bolteae (ATCC BAA-613).</title>
        <authorList>
            <person name="Sudarsanam P."/>
            <person name="Ley R."/>
            <person name="Guruge J."/>
            <person name="Turnbaugh P.J."/>
            <person name="Mahowald M."/>
            <person name="Liep D."/>
            <person name="Gordon J."/>
        </authorList>
    </citation>
    <scope>NUCLEOTIDE SEQUENCE [LARGE SCALE GENOMIC DNA]</scope>
    <source>
        <strain evidence="5">ATCC BAA-613 / DSM 15670 / CCUG 46953 / JCM 12243 / WAL 16351</strain>
    </source>
</reference>
<organism evidence="4 5">
    <name type="scientific">Enterocloster bolteae (strain ATCC BAA-613 / DSM 15670 / CCUG 46953 / JCM 12243 / WAL 16351)</name>
    <name type="common">Clostridium bolteae</name>
    <dbReference type="NCBI Taxonomy" id="411902"/>
    <lineage>
        <taxon>Bacteria</taxon>
        <taxon>Bacillati</taxon>
        <taxon>Bacillota</taxon>
        <taxon>Clostridia</taxon>
        <taxon>Lachnospirales</taxon>
        <taxon>Lachnospiraceae</taxon>
        <taxon>Enterocloster</taxon>
    </lineage>
</organism>
<evidence type="ECO:0000259" key="3">
    <source>
        <dbReference type="Pfam" id="PF17147"/>
    </source>
</evidence>
<proteinExistence type="predicted"/>
<dbReference type="SUPFAM" id="SSF52518">
    <property type="entry name" value="Thiamin diphosphate-binding fold (THDP-binding)"/>
    <property type="match status" value="1"/>
</dbReference>
<dbReference type="InterPro" id="IPR009014">
    <property type="entry name" value="Transketo_C/PFOR_II"/>
</dbReference>
<feature type="domain" description="Pyruvate:ferredoxin oxidoreductase core" evidence="3">
    <location>
        <begin position="253"/>
        <end position="348"/>
    </location>
</feature>